<proteinExistence type="inferred from homology"/>
<keyword evidence="7" id="KW-1185">Reference proteome</keyword>
<protein>
    <submittedName>
        <fullName evidence="6">LysR family transcriptional regulator</fullName>
    </submittedName>
</protein>
<dbReference type="OrthoDB" id="9810065at2"/>
<dbReference type="InterPro" id="IPR036390">
    <property type="entry name" value="WH_DNA-bd_sf"/>
</dbReference>
<dbReference type="PANTHER" id="PTHR30537">
    <property type="entry name" value="HTH-TYPE TRANSCRIPTIONAL REGULATOR"/>
    <property type="match status" value="1"/>
</dbReference>
<dbReference type="InterPro" id="IPR058163">
    <property type="entry name" value="LysR-type_TF_proteobact-type"/>
</dbReference>
<evidence type="ECO:0000313" key="7">
    <source>
        <dbReference type="Proteomes" id="UP000249447"/>
    </source>
</evidence>
<feature type="domain" description="HTH lysR-type" evidence="5">
    <location>
        <begin position="12"/>
        <end position="67"/>
    </location>
</feature>
<dbReference type="PANTHER" id="PTHR30537:SF5">
    <property type="entry name" value="HTH-TYPE TRANSCRIPTIONAL ACTIVATOR TTDR-RELATED"/>
    <property type="match status" value="1"/>
</dbReference>
<dbReference type="SUPFAM" id="SSF46785">
    <property type="entry name" value="Winged helix' DNA-binding domain"/>
    <property type="match status" value="1"/>
</dbReference>
<organism evidence="6 7">
    <name type="scientific">Marilutibacter maris</name>
    <dbReference type="NCBI Taxonomy" id="1605891"/>
    <lineage>
        <taxon>Bacteria</taxon>
        <taxon>Pseudomonadati</taxon>
        <taxon>Pseudomonadota</taxon>
        <taxon>Gammaproteobacteria</taxon>
        <taxon>Lysobacterales</taxon>
        <taxon>Lysobacteraceae</taxon>
        <taxon>Marilutibacter</taxon>
    </lineage>
</organism>
<accession>A0A2U9T9I2</accession>
<dbReference type="KEGG" id="lmb:C9I47_0455"/>
<dbReference type="InterPro" id="IPR000847">
    <property type="entry name" value="LysR_HTH_N"/>
</dbReference>
<dbReference type="AlphaFoldDB" id="A0A2U9T9I2"/>
<dbReference type="CDD" id="cd08422">
    <property type="entry name" value="PBP2_CrgA_like"/>
    <property type="match status" value="1"/>
</dbReference>
<sequence>MNEFPMLTPARLRELVGFAAVARHLSFARAAAEVGCTPSVLSRRIASLERTVGGPVFLRSTRQVSLTALGEALLADYGAVESALGGLNAGLASQHAEPAGRVRLHLPATYGRRRVAPLLAGLLERHPRIQLDVVFDDGYADLVAERVDVAVRIGRLSDSRLVARGLPPIRRLLCASPRYLDRAPPLQRPEDLAGHRCLSFAPLQSGALWTLQRGRLKRPVRVQPVLATNNADALREAVIGGAGIALLADFVIGAELDAGDLVEVLPQWRVPQPTVQMVWVAGADRAPRVRAVIDYLGERLAQPRPGDADAQVAAG</sequence>
<evidence type="ECO:0000313" key="6">
    <source>
        <dbReference type="EMBL" id="AWV06179.1"/>
    </source>
</evidence>
<dbReference type="EMBL" id="CP029843">
    <property type="protein sequence ID" value="AWV06179.1"/>
    <property type="molecule type" value="Genomic_DNA"/>
</dbReference>
<evidence type="ECO:0000256" key="1">
    <source>
        <dbReference type="ARBA" id="ARBA00009437"/>
    </source>
</evidence>
<dbReference type="SUPFAM" id="SSF53850">
    <property type="entry name" value="Periplasmic binding protein-like II"/>
    <property type="match status" value="1"/>
</dbReference>
<dbReference type="Gene3D" id="3.40.190.290">
    <property type="match status" value="1"/>
</dbReference>
<evidence type="ECO:0000256" key="3">
    <source>
        <dbReference type="ARBA" id="ARBA00023125"/>
    </source>
</evidence>
<keyword evidence="3" id="KW-0238">DNA-binding</keyword>
<dbReference type="PROSITE" id="PS50931">
    <property type="entry name" value="HTH_LYSR"/>
    <property type="match status" value="1"/>
</dbReference>
<dbReference type="Pfam" id="PF03466">
    <property type="entry name" value="LysR_substrate"/>
    <property type="match status" value="1"/>
</dbReference>
<evidence type="ECO:0000256" key="2">
    <source>
        <dbReference type="ARBA" id="ARBA00023015"/>
    </source>
</evidence>
<dbReference type="GO" id="GO:0003677">
    <property type="term" value="F:DNA binding"/>
    <property type="evidence" value="ECO:0007669"/>
    <property type="project" value="UniProtKB-KW"/>
</dbReference>
<dbReference type="InterPro" id="IPR036388">
    <property type="entry name" value="WH-like_DNA-bd_sf"/>
</dbReference>
<comment type="similarity">
    <text evidence="1">Belongs to the LysR transcriptional regulatory family.</text>
</comment>
<dbReference type="Pfam" id="PF00126">
    <property type="entry name" value="HTH_1"/>
    <property type="match status" value="1"/>
</dbReference>
<dbReference type="Proteomes" id="UP000249447">
    <property type="component" value="Chromosome"/>
</dbReference>
<gene>
    <name evidence="6" type="ORF">C9I47_0455</name>
</gene>
<dbReference type="InterPro" id="IPR005119">
    <property type="entry name" value="LysR_subst-bd"/>
</dbReference>
<dbReference type="GO" id="GO:0003700">
    <property type="term" value="F:DNA-binding transcription factor activity"/>
    <property type="evidence" value="ECO:0007669"/>
    <property type="project" value="InterPro"/>
</dbReference>
<reference evidence="6 7" key="1">
    <citation type="submission" date="2018-05" db="EMBL/GenBank/DDBJ databases">
        <title>The complete genome of Lysobacter maris HZ9B, a marine bacterium antagonistic against terrestrial plant pathogens.</title>
        <authorList>
            <person name="Zhang X.-Q."/>
        </authorList>
    </citation>
    <scope>NUCLEOTIDE SEQUENCE [LARGE SCALE GENOMIC DNA]</scope>
    <source>
        <strain evidence="6 7">HZ9B</strain>
    </source>
</reference>
<keyword evidence="2" id="KW-0805">Transcription regulation</keyword>
<name>A0A2U9T9I2_9GAMM</name>
<keyword evidence="4" id="KW-0804">Transcription</keyword>
<evidence type="ECO:0000256" key="4">
    <source>
        <dbReference type="ARBA" id="ARBA00023163"/>
    </source>
</evidence>
<dbReference type="Gene3D" id="1.10.10.10">
    <property type="entry name" value="Winged helix-like DNA-binding domain superfamily/Winged helix DNA-binding domain"/>
    <property type="match status" value="1"/>
</dbReference>
<evidence type="ECO:0000259" key="5">
    <source>
        <dbReference type="PROSITE" id="PS50931"/>
    </source>
</evidence>